<keyword evidence="3" id="KW-1185">Reference proteome</keyword>
<evidence type="ECO:0000256" key="1">
    <source>
        <dbReference type="SAM" id="MobiDB-lite"/>
    </source>
</evidence>
<gene>
    <name evidence="2" type="ORF">NEA10_00880</name>
</gene>
<dbReference type="Proteomes" id="UP001056708">
    <property type="component" value="Chromosome"/>
</dbReference>
<name>A0ABY5AR34_9CYAN</name>
<feature type="region of interest" description="Disordered" evidence="1">
    <location>
        <begin position="255"/>
        <end position="279"/>
    </location>
</feature>
<reference evidence="2" key="1">
    <citation type="submission" date="2022-06" db="EMBL/GenBank/DDBJ databases">
        <title>Genome sequence of Phormidium yuhuli AB48 isolated from an industrial photobioreactor environment.</title>
        <authorList>
            <person name="Qiu Y."/>
            <person name="Noonan A.J.C."/>
            <person name="Dofher K."/>
            <person name="Koch M."/>
            <person name="Kieft B."/>
            <person name="Lin X."/>
            <person name="Ziels R.M."/>
            <person name="Hallam S.J."/>
        </authorList>
    </citation>
    <scope>NUCLEOTIDE SEQUENCE</scope>
    <source>
        <strain evidence="2">AB48</strain>
    </source>
</reference>
<evidence type="ECO:0000313" key="2">
    <source>
        <dbReference type="EMBL" id="USR91328.1"/>
    </source>
</evidence>
<organism evidence="2 3">
    <name type="scientific">Phormidium yuhuli AB48</name>
    <dbReference type="NCBI Taxonomy" id="2940671"/>
    <lineage>
        <taxon>Bacteria</taxon>
        <taxon>Bacillati</taxon>
        <taxon>Cyanobacteriota</taxon>
        <taxon>Cyanophyceae</taxon>
        <taxon>Oscillatoriophycideae</taxon>
        <taxon>Oscillatoriales</taxon>
        <taxon>Oscillatoriaceae</taxon>
        <taxon>Phormidium</taxon>
        <taxon>Phormidium yuhuli</taxon>
    </lineage>
</organism>
<protein>
    <submittedName>
        <fullName evidence="2">Uncharacterized protein</fullName>
    </submittedName>
</protein>
<sequence length="354" mass="40153">MVEKERLNRAIAQLAGDSDTNRLKKLLLCICQQRWENDSRRLESLDWRVLLNELRTTFVTREQLEEALVRVVARINKKSLYFNLSLRAIAILDPLYPELDPPMAFDEAFLPFTESSHGDASLDRWFDLRLQLSQAGNLSQAKTLLYSAINGKFAYTLPDWNHLNHEEFDHLTQSLLDLCQTASELRLRLYGSAHCLNPVDVYVSIAERLWNTMEQAYYASMIEPFELDDFGQDALDDRTLDGSMLAKKTALNPLESQTRDAQVTADPRTLESSPGEDHHTTIGLDQDVEAAVCEAANQHLQAAIAAIEQQTESLIKEVRALVAHTDQATAKAIEARILHQFTDALGQFYHQDDP</sequence>
<proteinExistence type="predicted"/>
<dbReference type="EMBL" id="CP098611">
    <property type="protein sequence ID" value="USR91328.1"/>
    <property type="molecule type" value="Genomic_DNA"/>
</dbReference>
<dbReference type="RefSeq" id="WP_252663355.1">
    <property type="nucleotide sequence ID" value="NZ_CP098611.1"/>
</dbReference>
<accession>A0ABY5AR34</accession>
<evidence type="ECO:0000313" key="3">
    <source>
        <dbReference type="Proteomes" id="UP001056708"/>
    </source>
</evidence>